<evidence type="ECO:0000313" key="9">
    <source>
        <dbReference type="EMBL" id="KAJ8913802.1"/>
    </source>
</evidence>
<keyword evidence="10" id="KW-1185">Reference proteome</keyword>
<evidence type="ECO:0000313" key="10">
    <source>
        <dbReference type="Proteomes" id="UP001159042"/>
    </source>
</evidence>
<comment type="subcellular location">
    <subcellularLocation>
        <location evidence="2">Nucleus</location>
    </subcellularLocation>
</comment>
<keyword evidence="6" id="KW-0378">Hydrolase</keyword>
<dbReference type="GO" id="GO:0046872">
    <property type="term" value="F:metal ion binding"/>
    <property type="evidence" value="ECO:0007669"/>
    <property type="project" value="UniProtKB-KW"/>
</dbReference>
<keyword evidence="4" id="KW-0540">Nuclease</keyword>
<keyword evidence="7" id="KW-0539">Nucleus</keyword>
<comment type="cofactor">
    <cofactor evidence="1">
        <name>a divalent metal cation</name>
        <dbReference type="ChEBI" id="CHEBI:60240"/>
    </cofactor>
</comment>
<dbReference type="GO" id="GO:0016787">
    <property type="term" value="F:hydrolase activity"/>
    <property type="evidence" value="ECO:0007669"/>
    <property type="project" value="UniProtKB-KW"/>
</dbReference>
<evidence type="ECO:0000256" key="1">
    <source>
        <dbReference type="ARBA" id="ARBA00001968"/>
    </source>
</evidence>
<gene>
    <name evidence="9" type="ORF">NQ315_002708</name>
</gene>
<evidence type="ECO:0000259" key="8">
    <source>
        <dbReference type="Pfam" id="PF13359"/>
    </source>
</evidence>
<dbReference type="PANTHER" id="PTHR22930:SF289">
    <property type="entry name" value="DDE TNP4 DOMAIN-CONTAINING PROTEIN-RELATED"/>
    <property type="match status" value="1"/>
</dbReference>
<dbReference type="GO" id="GO:0004518">
    <property type="term" value="F:nuclease activity"/>
    <property type="evidence" value="ECO:0007669"/>
    <property type="project" value="UniProtKB-KW"/>
</dbReference>
<evidence type="ECO:0000256" key="4">
    <source>
        <dbReference type="ARBA" id="ARBA00022722"/>
    </source>
</evidence>
<dbReference type="InterPro" id="IPR027806">
    <property type="entry name" value="HARBI1_dom"/>
</dbReference>
<sequence>MQEEGTEDTSKILGDNGYACRNYLLTPVLNPTTRAERNYNGAHRSTRNIVERCFGVWKGRFLCLRKGISTKLETAVVCICAAAVLHNLRRREDWLENVIEEEENDIEIRCHIEPFLKEASMKELTIKLNRRGNLEVTFSKMALRMPPRNDYKFGPKCGRHRYYNFHRTFNKAFQHLQGPEEGSFIGCNSEFCGMEQEI</sequence>
<feature type="domain" description="DDE Tnp4" evidence="8">
    <location>
        <begin position="7"/>
        <end position="87"/>
    </location>
</feature>
<evidence type="ECO:0000256" key="7">
    <source>
        <dbReference type="ARBA" id="ARBA00023242"/>
    </source>
</evidence>
<dbReference type="PANTHER" id="PTHR22930">
    <property type="match status" value="1"/>
</dbReference>
<dbReference type="InterPro" id="IPR045249">
    <property type="entry name" value="HARBI1-like"/>
</dbReference>
<evidence type="ECO:0000256" key="2">
    <source>
        <dbReference type="ARBA" id="ARBA00004123"/>
    </source>
</evidence>
<dbReference type="Proteomes" id="UP001159042">
    <property type="component" value="Unassembled WGS sequence"/>
</dbReference>
<evidence type="ECO:0000256" key="6">
    <source>
        <dbReference type="ARBA" id="ARBA00022801"/>
    </source>
</evidence>
<organism evidence="9 10">
    <name type="scientific">Exocentrus adspersus</name>
    <dbReference type="NCBI Taxonomy" id="1586481"/>
    <lineage>
        <taxon>Eukaryota</taxon>
        <taxon>Metazoa</taxon>
        <taxon>Ecdysozoa</taxon>
        <taxon>Arthropoda</taxon>
        <taxon>Hexapoda</taxon>
        <taxon>Insecta</taxon>
        <taxon>Pterygota</taxon>
        <taxon>Neoptera</taxon>
        <taxon>Endopterygota</taxon>
        <taxon>Coleoptera</taxon>
        <taxon>Polyphaga</taxon>
        <taxon>Cucujiformia</taxon>
        <taxon>Chrysomeloidea</taxon>
        <taxon>Cerambycidae</taxon>
        <taxon>Lamiinae</taxon>
        <taxon>Acanthocinini</taxon>
        <taxon>Exocentrus</taxon>
    </lineage>
</organism>
<proteinExistence type="inferred from homology"/>
<accession>A0AAV8VHJ5</accession>
<name>A0AAV8VHJ5_9CUCU</name>
<evidence type="ECO:0000256" key="3">
    <source>
        <dbReference type="ARBA" id="ARBA00006958"/>
    </source>
</evidence>
<protein>
    <recommendedName>
        <fullName evidence="8">DDE Tnp4 domain-containing protein</fullName>
    </recommendedName>
</protein>
<evidence type="ECO:0000256" key="5">
    <source>
        <dbReference type="ARBA" id="ARBA00022723"/>
    </source>
</evidence>
<dbReference type="AlphaFoldDB" id="A0AAV8VHJ5"/>
<dbReference type="Pfam" id="PF13359">
    <property type="entry name" value="DDE_Tnp_4"/>
    <property type="match status" value="1"/>
</dbReference>
<reference evidence="9 10" key="1">
    <citation type="journal article" date="2023" name="Insect Mol. Biol.">
        <title>Genome sequencing provides insights into the evolution of gene families encoding plant cell wall-degrading enzymes in longhorned beetles.</title>
        <authorList>
            <person name="Shin N.R."/>
            <person name="Okamura Y."/>
            <person name="Kirsch R."/>
            <person name="Pauchet Y."/>
        </authorList>
    </citation>
    <scope>NUCLEOTIDE SEQUENCE [LARGE SCALE GENOMIC DNA]</scope>
    <source>
        <strain evidence="9">EAD_L_NR</strain>
    </source>
</reference>
<comment type="similarity">
    <text evidence="3">Belongs to the HARBI1 family.</text>
</comment>
<dbReference type="EMBL" id="JANEYG010000087">
    <property type="protein sequence ID" value="KAJ8913802.1"/>
    <property type="molecule type" value="Genomic_DNA"/>
</dbReference>
<keyword evidence="5" id="KW-0479">Metal-binding</keyword>
<dbReference type="GO" id="GO:0005634">
    <property type="term" value="C:nucleus"/>
    <property type="evidence" value="ECO:0007669"/>
    <property type="project" value="UniProtKB-SubCell"/>
</dbReference>
<comment type="caution">
    <text evidence="9">The sequence shown here is derived from an EMBL/GenBank/DDBJ whole genome shotgun (WGS) entry which is preliminary data.</text>
</comment>